<protein>
    <submittedName>
        <fullName evidence="1">Uncharacterized protein</fullName>
    </submittedName>
</protein>
<organism evidence="1 2">
    <name type="scientific">Castellaniella defragrans</name>
    <name type="common">Alcaligenes defragrans</name>
    <dbReference type="NCBI Taxonomy" id="75697"/>
    <lineage>
        <taxon>Bacteria</taxon>
        <taxon>Pseudomonadati</taxon>
        <taxon>Pseudomonadota</taxon>
        <taxon>Betaproteobacteria</taxon>
        <taxon>Burkholderiales</taxon>
        <taxon>Alcaligenaceae</taxon>
        <taxon>Castellaniella</taxon>
    </lineage>
</organism>
<dbReference type="Proteomes" id="UP000541136">
    <property type="component" value="Unassembled WGS sequence"/>
</dbReference>
<name>A0A7W9TQ41_CASDE</name>
<accession>A0A7W9TQ41</accession>
<proteinExistence type="predicted"/>
<dbReference type="AlphaFoldDB" id="A0A7W9TQ41"/>
<comment type="caution">
    <text evidence="1">The sequence shown here is derived from an EMBL/GenBank/DDBJ whole genome shotgun (WGS) entry which is preliminary data.</text>
</comment>
<evidence type="ECO:0000313" key="2">
    <source>
        <dbReference type="Proteomes" id="UP000541136"/>
    </source>
</evidence>
<sequence>MNDDVLVEQRNRCNAVGQSFAFLAHQEPAGSDHGDARILRQDLHEPGNHPGQQDIIVEQRLDILSARLLDARRQIAPATQGSFVSAIPKIIDPPVFDEFFEQVENVLGGAIVSHHDLVIRKILRQQAVDCRLEIFRPECRNHHGNQGRTLASRRFKIHCHQSISGKR</sequence>
<dbReference type="EMBL" id="JACHIB010000017">
    <property type="protein sequence ID" value="MBB6084833.1"/>
    <property type="molecule type" value="Genomic_DNA"/>
</dbReference>
<evidence type="ECO:0000313" key="1">
    <source>
        <dbReference type="EMBL" id="MBB6084833.1"/>
    </source>
</evidence>
<gene>
    <name evidence="1" type="ORF">HNR28_002881</name>
</gene>
<reference evidence="1 2" key="1">
    <citation type="submission" date="2020-08" db="EMBL/GenBank/DDBJ databases">
        <title>Genomic Encyclopedia of Type Strains, Phase IV (KMG-IV): sequencing the most valuable type-strain genomes for metagenomic binning, comparative biology and taxonomic classification.</title>
        <authorList>
            <person name="Goeker M."/>
        </authorList>
    </citation>
    <scope>NUCLEOTIDE SEQUENCE [LARGE SCALE GENOMIC DNA]</scope>
    <source>
        <strain evidence="1 2">DSM 12141</strain>
    </source>
</reference>